<gene>
    <name evidence="2" type="ORF">LINJ_28_3210</name>
</gene>
<keyword evidence="3" id="KW-1185">Reference proteome</keyword>
<sequence>MSRGMKRGRIETSSPAPSSRESSSPPPLAEALPATSKARTPKRQEAKKYLPDTHTSESADASSVHSDESVVMENSREREDAVLLEGCDLSGDALKSFLQKNFVDYIEDELFDVAALEAVED</sequence>
<name>A4I432_LEIIN</name>
<dbReference type="RefSeq" id="XP_001470344.1">
    <property type="nucleotide sequence ID" value="XM_001470307.1"/>
</dbReference>
<dbReference type="GeneID" id="5070533"/>
<evidence type="ECO:0000313" key="2">
    <source>
        <dbReference type="EMBL" id="CAM69540.1"/>
    </source>
</evidence>
<dbReference type="KEGG" id="lif:LINJ_28_3210"/>
<feature type="region of interest" description="Disordered" evidence="1">
    <location>
        <begin position="1"/>
        <end position="77"/>
    </location>
</feature>
<dbReference type="EMBL" id="FR796460">
    <property type="protein sequence ID" value="CAM69540.1"/>
    <property type="molecule type" value="Genomic_DNA"/>
</dbReference>
<reference evidence="2 3" key="1">
    <citation type="journal article" date="2007" name="Nat. Genet.">
        <title>Comparative genomic analysis of three Leishmania species that cause diverse human disease.</title>
        <authorList>
            <person name="Peacock C.S."/>
            <person name="Seeger K."/>
            <person name="Harris D."/>
            <person name="Murphy L."/>
            <person name="Ruiz J.C."/>
            <person name="Quail M.A."/>
            <person name="Peters N."/>
            <person name="Adlem E."/>
            <person name="Tivey A."/>
            <person name="Aslett M."/>
            <person name="Kerhornou A."/>
            <person name="Ivens A."/>
            <person name="Fraser A."/>
            <person name="Rajandream M.A."/>
            <person name="Carver T."/>
            <person name="Norbertczak H."/>
            <person name="Chillingworth T."/>
            <person name="Hance Z."/>
            <person name="Jagels K."/>
            <person name="Moule S."/>
            <person name="Ormond D."/>
            <person name="Rutter S."/>
            <person name="Squares R."/>
            <person name="Whitehead S."/>
            <person name="Rabbinowitsch E."/>
            <person name="Arrowsmith C."/>
            <person name="White B."/>
            <person name="Thurston S."/>
            <person name="Bringaud F."/>
            <person name="Baldauf S.L."/>
            <person name="Faulconbridge A."/>
            <person name="Jeffares D."/>
            <person name="Depledge D.P."/>
            <person name="Oyola S.O."/>
            <person name="Hilley J.D."/>
            <person name="Brito L.O."/>
            <person name="Tosi L.R."/>
            <person name="Barrell B."/>
            <person name="Cruz A.K."/>
            <person name="Mottram J.C."/>
            <person name="Smith D.F."/>
            <person name="Berriman M."/>
        </authorList>
    </citation>
    <scope>NUCLEOTIDE SEQUENCE [LARGE SCALE GENOMIC DNA]</scope>
    <source>
        <strain evidence="2 3">JPCM5</strain>
    </source>
</reference>
<dbReference type="AlphaFoldDB" id="A4I432"/>
<evidence type="ECO:0000313" key="3">
    <source>
        <dbReference type="Proteomes" id="UP000008153"/>
    </source>
</evidence>
<dbReference type="VEuPathDB" id="TriTrypDB:LINF_280039100"/>
<protein>
    <submittedName>
        <fullName evidence="2">Uncharacterized protein</fullName>
    </submittedName>
</protein>
<dbReference type="Proteomes" id="UP000008153">
    <property type="component" value="Chromosome 28"/>
</dbReference>
<proteinExistence type="predicted"/>
<evidence type="ECO:0000256" key="1">
    <source>
        <dbReference type="SAM" id="MobiDB-lite"/>
    </source>
</evidence>
<reference evidence="2 3" key="2">
    <citation type="journal article" date="2011" name="Genome Res.">
        <title>Chromosome and gene copy number variation allow major structural change between species and strains of Leishmania.</title>
        <authorList>
            <person name="Rogers M.B."/>
            <person name="Hilley J.D."/>
            <person name="Dickens N.J."/>
            <person name="Wilkes J."/>
            <person name="Bates P.A."/>
            <person name="Depledge D.P."/>
            <person name="Harris D."/>
            <person name="Her Y."/>
            <person name="Herzyk P."/>
            <person name="Imamura H."/>
            <person name="Otto T.D."/>
            <person name="Sanders M."/>
            <person name="Seeger K."/>
            <person name="Dujardin J.C."/>
            <person name="Berriman M."/>
            <person name="Smith D.F."/>
            <person name="Hertz-Fowler C."/>
            <person name="Mottram J.C."/>
        </authorList>
    </citation>
    <scope>NUCLEOTIDE SEQUENCE [LARGE SCALE GENOMIC DNA]</scope>
    <source>
        <strain evidence="2 3">JPCM5</strain>
    </source>
</reference>
<dbReference type="eggNOG" id="ENOG502SSCV">
    <property type="taxonomic scope" value="Eukaryota"/>
</dbReference>
<dbReference type="InParanoid" id="A4I432"/>
<feature type="compositionally biased region" description="Low complexity" evidence="1">
    <location>
        <begin position="12"/>
        <end position="36"/>
    </location>
</feature>
<accession>A4I432</accession>
<dbReference type="OMA" id="DESVHME"/>
<organism evidence="2 3">
    <name type="scientific">Leishmania infantum</name>
    <dbReference type="NCBI Taxonomy" id="5671"/>
    <lineage>
        <taxon>Eukaryota</taxon>
        <taxon>Discoba</taxon>
        <taxon>Euglenozoa</taxon>
        <taxon>Kinetoplastea</taxon>
        <taxon>Metakinetoplastina</taxon>
        <taxon>Trypanosomatida</taxon>
        <taxon>Trypanosomatidae</taxon>
        <taxon>Leishmaniinae</taxon>
        <taxon>Leishmania</taxon>
    </lineage>
</organism>
<feature type="compositionally biased region" description="Basic and acidic residues" evidence="1">
    <location>
        <begin position="42"/>
        <end position="57"/>
    </location>
</feature>